<dbReference type="Proteomes" id="UP000280834">
    <property type="component" value="Unassembled WGS sequence"/>
</dbReference>
<evidence type="ECO:0000313" key="2">
    <source>
        <dbReference type="Proteomes" id="UP000280834"/>
    </source>
</evidence>
<reference evidence="1 2" key="1">
    <citation type="submission" date="2018-11" db="EMBL/GenBank/DDBJ databases">
        <authorList>
            <consortium name="Pathogen Informatics"/>
        </authorList>
    </citation>
    <scope>NUCLEOTIDE SEQUENCE [LARGE SCALE GENOMIC DNA]</scope>
</reference>
<evidence type="ECO:0000313" key="1">
    <source>
        <dbReference type="EMBL" id="VDO15821.1"/>
    </source>
</evidence>
<protein>
    <submittedName>
        <fullName evidence="1">Uncharacterized protein</fullName>
    </submittedName>
</protein>
<gene>
    <name evidence="1" type="ORF">BTMF_LOCUS3953</name>
</gene>
<keyword evidence="2" id="KW-1185">Reference proteome</keyword>
<organism evidence="1 2">
    <name type="scientific">Brugia timori</name>
    <dbReference type="NCBI Taxonomy" id="42155"/>
    <lineage>
        <taxon>Eukaryota</taxon>
        <taxon>Metazoa</taxon>
        <taxon>Ecdysozoa</taxon>
        <taxon>Nematoda</taxon>
        <taxon>Chromadorea</taxon>
        <taxon>Rhabditida</taxon>
        <taxon>Spirurina</taxon>
        <taxon>Spiruromorpha</taxon>
        <taxon>Filarioidea</taxon>
        <taxon>Onchocercidae</taxon>
        <taxon>Brugia</taxon>
    </lineage>
</organism>
<accession>A0A3P7T5M8</accession>
<name>A0A3P7T5M8_9BILA</name>
<dbReference type="AlphaFoldDB" id="A0A3P7T5M8"/>
<dbReference type="EMBL" id="UZAG01003738">
    <property type="protein sequence ID" value="VDO15821.1"/>
    <property type="molecule type" value="Genomic_DNA"/>
</dbReference>
<sequence length="60" mass="7210">MLRARSLRRWFHAHMRQLLNLICTLKHNMIANHITKISDTLRTTQQQLEINTRNVTLQTE</sequence>
<proteinExistence type="predicted"/>